<accession>A0ABN9W179</accession>
<evidence type="ECO:0008006" key="5">
    <source>
        <dbReference type="Google" id="ProtNLM"/>
    </source>
</evidence>
<dbReference type="PANTHER" id="PTHR36851:SF1">
    <property type="entry name" value="GLYCO_TRANS_2-LIKE DOMAIN-CONTAINING PROTEIN"/>
    <property type="match status" value="1"/>
</dbReference>
<proteinExistence type="predicted"/>
<keyword evidence="4" id="KW-1185">Reference proteome</keyword>
<dbReference type="Proteomes" id="UP001189429">
    <property type="component" value="Unassembled WGS sequence"/>
</dbReference>
<reference evidence="3" key="1">
    <citation type="submission" date="2023-10" db="EMBL/GenBank/DDBJ databases">
        <authorList>
            <person name="Chen Y."/>
            <person name="Shah S."/>
            <person name="Dougan E. K."/>
            <person name="Thang M."/>
            <person name="Chan C."/>
        </authorList>
    </citation>
    <scope>NUCLEOTIDE SEQUENCE [LARGE SCALE GENOMIC DNA]</scope>
</reference>
<keyword evidence="2" id="KW-0472">Membrane</keyword>
<feature type="transmembrane region" description="Helical" evidence="2">
    <location>
        <begin position="554"/>
        <end position="579"/>
    </location>
</feature>
<keyword evidence="2" id="KW-1133">Transmembrane helix</keyword>
<feature type="region of interest" description="Disordered" evidence="1">
    <location>
        <begin position="1"/>
        <end position="62"/>
    </location>
</feature>
<feature type="transmembrane region" description="Helical" evidence="2">
    <location>
        <begin position="97"/>
        <end position="116"/>
    </location>
</feature>
<keyword evidence="2" id="KW-0812">Transmembrane</keyword>
<dbReference type="EMBL" id="CAUYUJ010017998">
    <property type="protein sequence ID" value="CAK0879763.1"/>
    <property type="molecule type" value="Genomic_DNA"/>
</dbReference>
<gene>
    <name evidence="3" type="ORF">PCOR1329_LOCUS63096</name>
</gene>
<organism evidence="3 4">
    <name type="scientific">Prorocentrum cordatum</name>
    <dbReference type="NCBI Taxonomy" id="2364126"/>
    <lineage>
        <taxon>Eukaryota</taxon>
        <taxon>Sar</taxon>
        <taxon>Alveolata</taxon>
        <taxon>Dinophyceae</taxon>
        <taxon>Prorocentrales</taxon>
        <taxon>Prorocentraceae</taxon>
        <taxon>Prorocentrum</taxon>
    </lineage>
</organism>
<evidence type="ECO:0000256" key="1">
    <source>
        <dbReference type="SAM" id="MobiDB-lite"/>
    </source>
</evidence>
<feature type="transmembrane region" description="Helical" evidence="2">
    <location>
        <begin position="463"/>
        <end position="482"/>
    </location>
</feature>
<feature type="compositionally biased region" description="Polar residues" evidence="1">
    <location>
        <begin position="44"/>
        <end position="59"/>
    </location>
</feature>
<feature type="compositionally biased region" description="Basic and acidic residues" evidence="1">
    <location>
        <begin position="22"/>
        <end position="43"/>
    </location>
</feature>
<feature type="transmembrane region" description="Helical" evidence="2">
    <location>
        <begin position="122"/>
        <end position="140"/>
    </location>
</feature>
<feature type="transmembrane region" description="Helical" evidence="2">
    <location>
        <begin position="527"/>
        <end position="548"/>
    </location>
</feature>
<comment type="caution">
    <text evidence="3">The sequence shown here is derived from an EMBL/GenBank/DDBJ whole genome shotgun (WGS) entry which is preliminary data.</text>
</comment>
<name>A0ABN9W179_9DINO</name>
<evidence type="ECO:0000313" key="4">
    <source>
        <dbReference type="Proteomes" id="UP001189429"/>
    </source>
</evidence>
<evidence type="ECO:0000256" key="2">
    <source>
        <dbReference type="SAM" id="Phobius"/>
    </source>
</evidence>
<sequence>MIGSKAPGSVIRRRAGGGNVPEAHEVPLRQELAKGSRSFDRSDGSTTASDDESSSQQPAQMVHRFQARSGDADFASGPANYITLASNEWLPKLCCKIPALVLFSLMGTCLISSVLSPAVFRAIAAVLGFLTVGWTANLAISSAFGRKRLVDDCAKDWHSMLEAHQAANPADSDVLHFVILPNYREDEEMMWRTLENLARSGLARSSVRVVLAMEGREVGARAKAERLLERAQPHFAGVGACFHPAGLPRELAGKSSNTQWAYRQILQTYGADLVHWDPSRVFLTVGDADTLFHPNYLSAVSLQALQMSVQERSWSFWQPPVLLMRNLLSVPGPTRLSSYATVFFELGGLANQGVSHHFCYSSYSTTLALAMHPLVDGWDRDVIAEDHHMFCKCFFAALREGSAQPTGHGEPAPKPQVKLQPVFLPALSYLVDAGESSTAAGWLRSCHARFVQARRHSQGMAELSYVILQYVHLVAATGFWKLSLRTHAQVWGIAGKMGMVHIVSQAHSFAIINAFVYMAVEAVRWALAGGLAALLGDVAAHGASAALASQSLGGIGWAGITAIFGPVPPVAVLMGWVCYTVVRDVFEGRLTEATPAKPGRGHGPCEPVPVVPDVDGCARALPGAKVGDLGWRARALLLARILTDHVGYAEVTMFGYGFIPAILAAWSLLWRGTEFEYIVAAKPT</sequence>
<dbReference type="PANTHER" id="PTHR36851">
    <property type="entry name" value="UNNAMED PRODUCT"/>
    <property type="match status" value="1"/>
</dbReference>
<evidence type="ECO:0000313" key="3">
    <source>
        <dbReference type="EMBL" id="CAK0879763.1"/>
    </source>
</evidence>
<protein>
    <recommendedName>
        <fullName evidence="5">Ceramide glucosyltransferase</fullName>
    </recommendedName>
</protein>